<evidence type="ECO:0000256" key="2">
    <source>
        <dbReference type="SAM" id="Phobius"/>
    </source>
</evidence>
<feature type="region of interest" description="Disordered" evidence="1">
    <location>
        <begin position="1"/>
        <end position="26"/>
    </location>
</feature>
<feature type="transmembrane region" description="Helical" evidence="2">
    <location>
        <begin position="32"/>
        <end position="54"/>
    </location>
</feature>
<dbReference type="AlphaFoldDB" id="A0A4Y4DYD0"/>
<keyword evidence="2" id="KW-0472">Membrane</keyword>
<feature type="compositionally biased region" description="Polar residues" evidence="1">
    <location>
        <begin position="1"/>
        <end position="11"/>
    </location>
</feature>
<dbReference type="RefSeq" id="WP_141389571.1">
    <property type="nucleotide sequence ID" value="NZ_BJNZ01000011.1"/>
</dbReference>
<keyword evidence="2" id="KW-0812">Transmembrane</keyword>
<dbReference type="Gene3D" id="2.60.40.10">
    <property type="entry name" value="Immunoglobulins"/>
    <property type="match status" value="1"/>
</dbReference>
<keyword evidence="2" id="KW-1133">Transmembrane helix</keyword>
<dbReference type="InterPro" id="IPR013783">
    <property type="entry name" value="Ig-like_fold"/>
</dbReference>
<comment type="caution">
    <text evidence="4">The sequence shown here is derived from an EMBL/GenBank/DDBJ whole genome shotgun (WGS) entry which is preliminary data.</text>
</comment>
<evidence type="ECO:0000256" key="1">
    <source>
        <dbReference type="SAM" id="MobiDB-lite"/>
    </source>
</evidence>
<dbReference type="Proteomes" id="UP000316659">
    <property type="component" value="Unassembled WGS sequence"/>
</dbReference>
<dbReference type="Gene3D" id="2.60.120.260">
    <property type="entry name" value="Galactose-binding domain-like"/>
    <property type="match status" value="1"/>
</dbReference>
<sequence length="673" mass="69239">MSARTNSSRGAGSTVLIPLGDQPPAPRARRRVVATVTALALALTGAGVGAWAAVGGPGTDGLTAAADEAPANVALLGTPEASYTASWNKVEAVNDGAGVSTGGAHDATWATWSGDRPATQWLEYSWPAPVTVDRSVVRFWSDGTDANGDNVRVPASWRLQFWDADAGAFVDVPNPSGYPTERLATNETTFDAVTTTRLRATFDALRGTTATTYSAVGVSEWEVWGTGGVEEPEPVDPNGPIDHSPVHIPTDVGVLPDLPAEIDAIFTDGRVETVAVDWEDVTTEDVAAAGAFEVSGTSAELVEPVSGTVHVRDGEPGAVTAVDNVSVVTLAGTAPALPATVTAEYEDASKDSRIPVTWDAIDPADYAEPDGLFFVVGDVEGTDVPAEAVVFVVAPDTGEDTTPPTVTVTAQPGPATSGWYVQHPTVTVVVSDNRDPAPAVEVSLDGGAWAPYDGPFAVDEDGARTVEARATDAAGNVGTGSRELRVDTVAPVTVATLREVGSSVEITLAATDAGSGVDKVQWEGPGTFWGTYTEPFTRALTDEPQVIEFAATDAAGNEETRQQVVLPALGDEPELDLAVEVSPRCLAGKAYVAVRATNGEDVPVSVTLATPFGQKAFADVAPGKSAYQSFAARATSAPAGTATVTGTATVDGPDGPREVTTTVDAPFDALDCG</sequence>
<evidence type="ECO:0000259" key="3">
    <source>
        <dbReference type="Pfam" id="PF07532"/>
    </source>
</evidence>
<dbReference type="InterPro" id="IPR058094">
    <property type="entry name" value="Ig-like_OmpL47-like"/>
</dbReference>
<dbReference type="GO" id="GO:0005975">
    <property type="term" value="P:carbohydrate metabolic process"/>
    <property type="evidence" value="ECO:0007669"/>
    <property type="project" value="UniProtKB-ARBA"/>
</dbReference>
<proteinExistence type="predicted"/>
<dbReference type="NCBIfam" id="NF047446">
    <property type="entry name" value="barrel_OmpL47"/>
    <property type="match status" value="2"/>
</dbReference>
<dbReference type="InterPro" id="IPR011081">
    <property type="entry name" value="Big_4"/>
</dbReference>
<reference evidence="4 5" key="1">
    <citation type="submission" date="2019-06" db="EMBL/GenBank/DDBJ databases">
        <title>Whole genome shotgun sequence of Cellulosimicrobium cellulans NBRC 15516.</title>
        <authorList>
            <person name="Hosoyama A."/>
            <person name="Uohara A."/>
            <person name="Ohji S."/>
            <person name="Ichikawa N."/>
        </authorList>
    </citation>
    <scope>NUCLEOTIDE SEQUENCE [LARGE SCALE GENOMIC DNA]</scope>
    <source>
        <strain evidence="4 5">NBRC 15516</strain>
    </source>
</reference>
<feature type="domain" description="Bacterial Ig-like" evidence="3">
    <location>
        <begin position="245"/>
        <end position="297"/>
    </location>
</feature>
<accession>A0A4Y4DYD0</accession>
<evidence type="ECO:0000313" key="5">
    <source>
        <dbReference type="Proteomes" id="UP000316659"/>
    </source>
</evidence>
<protein>
    <recommendedName>
        <fullName evidence="3">Bacterial Ig-like domain-containing protein</fullName>
    </recommendedName>
</protein>
<evidence type="ECO:0000313" key="4">
    <source>
        <dbReference type="EMBL" id="GED10076.1"/>
    </source>
</evidence>
<feature type="domain" description="Bacterial Ig-like" evidence="3">
    <location>
        <begin position="323"/>
        <end position="381"/>
    </location>
</feature>
<dbReference type="Pfam" id="PF07532">
    <property type="entry name" value="Big_4"/>
    <property type="match status" value="2"/>
</dbReference>
<dbReference type="EMBL" id="BJNZ01000011">
    <property type="protein sequence ID" value="GED10076.1"/>
    <property type="molecule type" value="Genomic_DNA"/>
</dbReference>
<gene>
    <name evidence="4" type="ORF">CCE02nite_20750</name>
</gene>
<name>A0A4Y4DYD0_CELCE</name>
<organism evidence="4 5">
    <name type="scientific">Cellulosimicrobium cellulans</name>
    <name type="common">Arthrobacter luteus</name>
    <dbReference type="NCBI Taxonomy" id="1710"/>
    <lineage>
        <taxon>Bacteria</taxon>
        <taxon>Bacillati</taxon>
        <taxon>Actinomycetota</taxon>
        <taxon>Actinomycetes</taxon>
        <taxon>Micrococcales</taxon>
        <taxon>Promicromonosporaceae</taxon>
        <taxon>Cellulosimicrobium</taxon>
    </lineage>
</organism>